<name>A0A2P2QZX4_RHIMU</name>
<organism evidence="1">
    <name type="scientific">Rhizophora mucronata</name>
    <name type="common">Asiatic mangrove</name>
    <dbReference type="NCBI Taxonomy" id="61149"/>
    <lineage>
        <taxon>Eukaryota</taxon>
        <taxon>Viridiplantae</taxon>
        <taxon>Streptophyta</taxon>
        <taxon>Embryophyta</taxon>
        <taxon>Tracheophyta</taxon>
        <taxon>Spermatophyta</taxon>
        <taxon>Magnoliopsida</taxon>
        <taxon>eudicotyledons</taxon>
        <taxon>Gunneridae</taxon>
        <taxon>Pentapetalae</taxon>
        <taxon>rosids</taxon>
        <taxon>fabids</taxon>
        <taxon>Malpighiales</taxon>
        <taxon>Rhizophoraceae</taxon>
        <taxon>Rhizophora</taxon>
    </lineage>
</organism>
<reference evidence="1" key="1">
    <citation type="submission" date="2018-02" db="EMBL/GenBank/DDBJ databases">
        <title>Rhizophora mucronata_Transcriptome.</title>
        <authorList>
            <person name="Meera S.P."/>
            <person name="Sreeshan A."/>
            <person name="Augustine A."/>
        </authorList>
    </citation>
    <scope>NUCLEOTIDE SEQUENCE</scope>
    <source>
        <tissue evidence="1">Leaf</tissue>
    </source>
</reference>
<sequence length="40" mass="4671">MSIMLRKEDNTRQTTCRNIEQGIFTSNINRFLSISSFSKC</sequence>
<dbReference type="AlphaFoldDB" id="A0A2P2QZX4"/>
<dbReference type="EMBL" id="GGEC01092023">
    <property type="protein sequence ID" value="MBX72507.1"/>
    <property type="molecule type" value="Transcribed_RNA"/>
</dbReference>
<accession>A0A2P2QZX4</accession>
<evidence type="ECO:0000313" key="1">
    <source>
        <dbReference type="EMBL" id="MBX72507.1"/>
    </source>
</evidence>
<protein>
    <submittedName>
        <fullName evidence="1">Uncharacterized protein</fullName>
    </submittedName>
</protein>
<proteinExistence type="predicted"/>